<reference evidence="1" key="1">
    <citation type="submission" date="2019-10" db="EMBL/GenBank/DDBJ databases">
        <authorList>
            <person name="Zhang R."/>
            <person name="Pan Y."/>
            <person name="Wang J."/>
            <person name="Ma R."/>
            <person name="Yu S."/>
        </authorList>
    </citation>
    <scope>NUCLEOTIDE SEQUENCE</scope>
    <source>
        <strain evidence="1">LA-IB0</strain>
        <tissue evidence="1">Leaf</tissue>
    </source>
</reference>
<sequence>MPISISRKLSLQRSKDASEFSTPLIRWISRTKNQKKSKSKELRLDYKAYYRRDKENYPHLKSTILVHVDDVARAHIHLFEYAEAKGRYICTAVKVTIEGLCEFISARYPEYHMSTPDSCKDLVAPIKLGRFVMYILMIME</sequence>
<gene>
    <name evidence="1" type="ORF">BUALT_Bualt01G0210400</name>
</gene>
<evidence type="ECO:0000313" key="2">
    <source>
        <dbReference type="Proteomes" id="UP000826271"/>
    </source>
</evidence>
<dbReference type="Gene3D" id="3.40.50.720">
    <property type="entry name" value="NAD(P)-binding Rossmann-like Domain"/>
    <property type="match status" value="1"/>
</dbReference>
<dbReference type="EMBL" id="WHWC01000001">
    <property type="protein sequence ID" value="KAG8391660.1"/>
    <property type="molecule type" value="Genomic_DNA"/>
</dbReference>
<name>A0AAV6YJB5_9LAMI</name>
<comment type="caution">
    <text evidence="1">The sequence shown here is derived from an EMBL/GenBank/DDBJ whole genome shotgun (WGS) entry which is preliminary data.</text>
</comment>
<dbReference type="Proteomes" id="UP000826271">
    <property type="component" value="Unassembled WGS sequence"/>
</dbReference>
<keyword evidence="2" id="KW-1185">Reference proteome</keyword>
<organism evidence="1 2">
    <name type="scientific">Buddleja alternifolia</name>
    <dbReference type="NCBI Taxonomy" id="168488"/>
    <lineage>
        <taxon>Eukaryota</taxon>
        <taxon>Viridiplantae</taxon>
        <taxon>Streptophyta</taxon>
        <taxon>Embryophyta</taxon>
        <taxon>Tracheophyta</taxon>
        <taxon>Spermatophyta</taxon>
        <taxon>Magnoliopsida</taxon>
        <taxon>eudicotyledons</taxon>
        <taxon>Gunneridae</taxon>
        <taxon>Pentapetalae</taxon>
        <taxon>asterids</taxon>
        <taxon>lamiids</taxon>
        <taxon>Lamiales</taxon>
        <taxon>Scrophulariaceae</taxon>
        <taxon>Buddlejeae</taxon>
        <taxon>Buddleja</taxon>
    </lineage>
</organism>
<dbReference type="AlphaFoldDB" id="A0AAV6YJB5"/>
<evidence type="ECO:0000313" key="1">
    <source>
        <dbReference type="EMBL" id="KAG8391660.1"/>
    </source>
</evidence>
<accession>A0AAV6YJB5</accession>
<proteinExistence type="predicted"/>
<protein>
    <submittedName>
        <fullName evidence="1">Uncharacterized protein</fullName>
    </submittedName>
</protein>